<protein>
    <submittedName>
        <fullName evidence="16">Uncharacterized protein</fullName>
    </submittedName>
</protein>
<evidence type="ECO:0000256" key="10">
    <source>
        <dbReference type="ARBA" id="ARBA00023136"/>
    </source>
</evidence>
<feature type="binding site" evidence="14">
    <location>
        <begin position="162"/>
        <end position="163"/>
    </location>
    <ligand>
        <name>GTP</name>
        <dbReference type="ChEBI" id="CHEBI:37565"/>
    </ligand>
</feature>
<keyword evidence="10" id="KW-0472">Membrane</keyword>
<feature type="binding site" evidence="14">
    <location>
        <begin position="187"/>
        <end position="193"/>
    </location>
    <ligand>
        <name>GTP</name>
        <dbReference type="ChEBI" id="CHEBI:37565"/>
    </ligand>
</feature>
<dbReference type="SUPFAM" id="SSF52540">
    <property type="entry name" value="P-loop containing nucleoside triphosphate hydrolases"/>
    <property type="match status" value="1"/>
</dbReference>
<feature type="binding site" evidence="14">
    <location>
        <begin position="212"/>
        <end position="216"/>
    </location>
    <ligand>
        <name>GTP</name>
        <dbReference type="ChEBI" id="CHEBI:37565"/>
    </ligand>
</feature>
<dbReference type="GO" id="GO:0031752">
    <property type="term" value="F:D5 dopamine receptor binding"/>
    <property type="evidence" value="ECO:0007669"/>
    <property type="project" value="TreeGrafter"/>
</dbReference>
<keyword evidence="4" id="KW-0963">Cytoplasm</keyword>
<evidence type="ECO:0000256" key="6">
    <source>
        <dbReference type="ARBA" id="ARBA00022723"/>
    </source>
</evidence>
<dbReference type="SUPFAM" id="SSF47895">
    <property type="entry name" value="Transducin (alpha subunit), insertion domain"/>
    <property type="match status" value="1"/>
</dbReference>
<evidence type="ECO:0000256" key="13">
    <source>
        <dbReference type="ARBA" id="ARBA00023288"/>
    </source>
</evidence>
<dbReference type="InterPro" id="IPR000469">
    <property type="entry name" value="Gprotein_alpha_12/13"/>
</dbReference>
<dbReference type="Gene3D" id="3.40.50.300">
    <property type="entry name" value="P-loop containing nucleotide triphosphate hydrolases"/>
    <property type="match status" value="1"/>
</dbReference>
<comment type="subcellular location">
    <subcellularLocation>
        <location evidence="1">Cytoplasm</location>
    </subcellularLocation>
    <subcellularLocation>
        <location evidence="2">Membrane</location>
        <topology evidence="2">Lipid-anchor</topology>
    </subcellularLocation>
</comment>
<keyword evidence="5" id="KW-0597">Phosphoprotein</keyword>
<comment type="similarity">
    <text evidence="3">Belongs to the G-alpha family. G(12) subfamily.</text>
</comment>
<dbReference type="FunFam" id="3.40.50.300:FF:000692">
    <property type="entry name" value="Guanine nucleotide-binding protein subunit alpha"/>
    <property type="match status" value="1"/>
</dbReference>
<evidence type="ECO:0000256" key="14">
    <source>
        <dbReference type="PIRSR" id="PIRSR601019-1"/>
    </source>
</evidence>
<evidence type="ECO:0000256" key="7">
    <source>
        <dbReference type="ARBA" id="ARBA00022741"/>
    </source>
</evidence>
<keyword evidence="11" id="KW-0564">Palmitate</keyword>
<dbReference type="PANTHER" id="PTHR10218:SF360">
    <property type="entry name" value="GUANINE NUCLEOTIDE-BINDING PROTEIN SUBUNIT ALPHA HOMOLOG"/>
    <property type="match status" value="1"/>
</dbReference>
<dbReference type="GO" id="GO:0046872">
    <property type="term" value="F:metal ion binding"/>
    <property type="evidence" value="ECO:0007669"/>
    <property type="project" value="UniProtKB-KW"/>
</dbReference>
<evidence type="ECO:0000256" key="1">
    <source>
        <dbReference type="ARBA" id="ARBA00004496"/>
    </source>
</evidence>
<dbReference type="CDD" id="cd00066">
    <property type="entry name" value="G-alpha"/>
    <property type="match status" value="1"/>
</dbReference>
<sequence length="368" mass="43093">MATATWSCGCCLRFKFTPEELEQRYKSLEIDKMLEKDKQKLRRQVKLLLLGAGESGKSTFLKQMRIIHGLKFEPELVKEYQLVIYNNIVRGMKVLVDARDKLNIGWQDPKNVDHAYLLMKLDSNLQIECKAFTHLSPALFSLWKDSAIKRAFERRSEFQLSDSVQYFLDNLERISRLDYTPTNQDILHARKATKGISEFVIPINNIPFQFVDVGGQRSQRQKWFQCFDSVTSILFLVSSSEFDQVLVEDRRTNRLQESQNIFDTIVNNRVFSGVSIILFLNKTDLLKRKLSIKETDFRNYFPDFEGDSHDLVQVQDFILKLFVSIKRDPKKPLFHHFTTAVDTENIKYVFNAVKDTILHRNLESLMLQ</sequence>
<evidence type="ECO:0000256" key="15">
    <source>
        <dbReference type="PIRSR" id="PIRSR601019-2"/>
    </source>
</evidence>
<dbReference type="GO" id="GO:0007188">
    <property type="term" value="P:adenylate cyclase-modulating G protein-coupled receptor signaling pathway"/>
    <property type="evidence" value="ECO:0007669"/>
    <property type="project" value="TreeGrafter"/>
</dbReference>
<evidence type="ECO:0000256" key="8">
    <source>
        <dbReference type="ARBA" id="ARBA00022842"/>
    </source>
</evidence>
<dbReference type="PANTHER" id="PTHR10218">
    <property type="entry name" value="GTP-BINDING PROTEIN ALPHA SUBUNIT"/>
    <property type="match status" value="1"/>
</dbReference>
<accession>A0AAW2HRL8</accession>
<dbReference type="PRINTS" id="PR00440">
    <property type="entry name" value="GPROTEINA12"/>
</dbReference>
<dbReference type="GO" id="GO:0003924">
    <property type="term" value="F:GTPase activity"/>
    <property type="evidence" value="ECO:0007669"/>
    <property type="project" value="InterPro"/>
</dbReference>
<dbReference type="GO" id="GO:0007266">
    <property type="term" value="P:Rho protein signal transduction"/>
    <property type="evidence" value="ECO:0007669"/>
    <property type="project" value="InterPro"/>
</dbReference>
<dbReference type="GO" id="GO:0005525">
    <property type="term" value="F:GTP binding"/>
    <property type="evidence" value="ECO:0007669"/>
    <property type="project" value="UniProtKB-KW"/>
</dbReference>
<dbReference type="InterPro" id="IPR011025">
    <property type="entry name" value="GproteinA_insert"/>
</dbReference>
<dbReference type="GO" id="GO:0031526">
    <property type="term" value="C:brush border membrane"/>
    <property type="evidence" value="ECO:0007669"/>
    <property type="project" value="TreeGrafter"/>
</dbReference>
<keyword evidence="8 15" id="KW-0460">Magnesium</keyword>
<comment type="caution">
    <text evidence="16">The sequence shown here is derived from an EMBL/GenBank/DDBJ whole genome shotgun (WGS) entry which is preliminary data.</text>
</comment>
<dbReference type="InterPro" id="IPR027417">
    <property type="entry name" value="P-loop_NTPase"/>
</dbReference>
<feature type="binding site" evidence="14">
    <location>
        <position position="340"/>
    </location>
    <ligand>
        <name>GTP</name>
        <dbReference type="ChEBI" id="CHEBI:37565"/>
    </ligand>
</feature>
<dbReference type="FunFam" id="1.10.400.10:FF:000004">
    <property type="entry name" value="Guanine nucleotide-binding protein subunit alpha-12"/>
    <property type="match status" value="1"/>
</dbReference>
<evidence type="ECO:0000256" key="5">
    <source>
        <dbReference type="ARBA" id="ARBA00022553"/>
    </source>
</evidence>
<feature type="binding site" evidence="15">
    <location>
        <position position="58"/>
    </location>
    <ligand>
        <name>Mg(2+)</name>
        <dbReference type="ChEBI" id="CHEBI:18420"/>
    </ligand>
</feature>
<proteinExistence type="inferred from homology"/>
<feature type="binding site" evidence="14">
    <location>
        <begin position="54"/>
        <end position="59"/>
    </location>
    <ligand>
        <name>GTP</name>
        <dbReference type="ChEBI" id="CHEBI:37565"/>
    </ligand>
</feature>
<keyword evidence="7 14" id="KW-0547">Nucleotide-binding</keyword>
<dbReference type="GO" id="GO:0005737">
    <property type="term" value="C:cytoplasm"/>
    <property type="evidence" value="ECO:0007669"/>
    <property type="project" value="UniProtKB-SubCell"/>
</dbReference>
<dbReference type="SMART" id="SM00275">
    <property type="entry name" value="G_alpha"/>
    <property type="match status" value="1"/>
</dbReference>
<dbReference type="EMBL" id="JARGDH010000003">
    <property type="protein sequence ID" value="KAL0272580.1"/>
    <property type="molecule type" value="Genomic_DNA"/>
</dbReference>
<evidence type="ECO:0000256" key="2">
    <source>
        <dbReference type="ARBA" id="ARBA00004635"/>
    </source>
</evidence>
<keyword evidence="6 15" id="KW-0479">Metal-binding</keyword>
<evidence type="ECO:0000256" key="12">
    <source>
        <dbReference type="ARBA" id="ARBA00023224"/>
    </source>
</evidence>
<name>A0AAW2HRL8_9NEOP</name>
<dbReference type="GO" id="GO:0031683">
    <property type="term" value="F:G-protein beta/gamma-subunit complex binding"/>
    <property type="evidence" value="ECO:0007669"/>
    <property type="project" value="InterPro"/>
</dbReference>
<dbReference type="GO" id="GO:0005834">
    <property type="term" value="C:heterotrimeric G-protein complex"/>
    <property type="evidence" value="ECO:0007669"/>
    <property type="project" value="TreeGrafter"/>
</dbReference>
<keyword evidence="12" id="KW-0807">Transducer</keyword>
<evidence type="ECO:0000256" key="4">
    <source>
        <dbReference type="ARBA" id="ARBA00022490"/>
    </source>
</evidence>
<evidence type="ECO:0000256" key="11">
    <source>
        <dbReference type="ARBA" id="ARBA00023139"/>
    </source>
</evidence>
<reference evidence="16" key="1">
    <citation type="journal article" date="2024" name="Gigascience">
        <title>Chromosome-level genome of the poultry shaft louse Menopon gallinae provides insight into the host-switching and adaptive evolution of parasitic lice.</title>
        <authorList>
            <person name="Xu Y."/>
            <person name="Ma L."/>
            <person name="Liu S."/>
            <person name="Liang Y."/>
            <person name="Liu Q."/>
            <person name="He Z."/>
            <person name="Tian L."/>
            <person name="Duan Y."/>
            <person name="Cai W."/>
            <person name="Li H."/>
            <person name="Song F."/>
        </authorList>
    </citation>
    <scope>NUCLEOTIDE SEQUENCE</scope>
    <source>
        <strain evidence="16">Cailab_2023a</strain>
    </source>
</reference>
<organism evidence="16">
    <name type="scientific">Menopon gallinae</name>
    <name type="common">poultry shaft louse</name>
    <dbReference type="NCBI Taxonomy" id="328185"/>
    <lineage>
        <taxon>Eukaryota</taxon>
        <taxon>Metazoa</taxon>
        <taxon>Ecdysozoa</taxon>
        <taxon>Arthropoda</taxon>
        <taxon>Hexapoda</taxon>
        <taxon>Insecta</taxon>
        <taxon>Pterygota</taxon>
        <taxon>Neoptera</taxon>
        <taxon>Paraneoptera</taxon>
        <taxon>Psocodea</taxon>
        <taxon>Troctomorpha</taxon>
        <taxon>Phthiraptera</taxon>
        <taxon>Amblycera</taxon>
        <taxon>Menoponidae</taxon>
        <taxon>Menopon</taxon>
    </lineage>
</organism>
<feature type="binding site" evidence="15">
    <location>
        <position position="193"/>
    </location>
    <ligand>
        <name>Mg(2+)</name>
        <dbReference type="ChEBI" id="CHEBI:18420"/>
    </ligand>
</feature>
<keyword evidence="13" id="KW-0449">Lipoprotein</keyword>
<dbReference type="PROSITE" id="PS51882">
    <property type="entry name" value="G_ALPHA"/>
    <property type="match status" value="1"/>
</dbReference>
<evidence type="ECO:0000313" key="16">
    <source>
        <dbReference type="EMBL" id="KAL0272580.1"/>
    </source>
</evidence>
<feature type="binding site" evidence="14">
    <location>
        <begin position="281"/>
        <end position="284"/>
    </location>
    <ligand>
        <name>GTP</name>
        <dbReference type="ChEBI" id="CHEBI:37565"/>
    </ligand>
</feature>
<dbReference type="FunFam" id="3.40.50.300:FF:000754">
    <property type="entry name" value="Guanine nucleotide-binding protein subunit alpha-13"/>
    <property type="match status" value="1"/>
</dbReference>
<dbReference type="PRINTS" id="PR00318">
    <property type="entry name" value="GPROTEINA"/>
</dbReference>
<keyword evidence="9 14" id="KW-0342">GTP-binding</keyword>
<dbReference type="Gene3D" id="1.10.400.10">
    <property type="entry name" value="GI Alpha 1, domain 2-like"/>
    <property type="match status" value="1"/>
</dbReference>
<evidence type="ECO:0000256" key="9">
    <source>
        <dbReference type="ARBA" id="ARBA00023134"/>
    </source>
</evidence>
<gene>
    <name evidence="16" type="ORF">PYX00_005499</name>
</gene>
<evidence type="ECO:0000256" key="3">
    <source>
        <dbReference type="ARBA" id="ARBA00010405"/>
    </source>
</evidence>
<dbReference type="AlphaFoldDB" id="A0AAW2HRL8"/>
<dbReference type="InterPro" id="IPR001019">
    <property type="entry name" value="Gprotein_alpha_su"/>
</dbReference>
<dbReference type="Pfam" id="PF00503">
    <property type="entry name" value="G-alpha"/>
    <property type="match status" value="1"/>
</dbReference>